<accession>A0A2P2NU50</accession>
<dbReference type="AlphaFoldDB" id="A0A2P2NU50"/>
<organism evidence="1">
    <name type="scientific">Rhizophora mucronata</name>
    <name type="common">Asiatic mangrove</name>
    <dbReference type="NCBI Taxonomy" id="61149"/>
    <lineage>
        <taxon>Eukaryota</taxon>
        <taxon>Viridiplantae</taxon>
        <taxon>Streptophyta</taxon>
        <taxon>Embryophyta</taxon>
        <taxon>Tracheophyta</taxon>
        <taxon>Spermatophyta</taxon>
        <taxon>Magnoliopsida</taxon>
        <taxon>eudicotyledons</taxon>
        <taxon>Gunneridae</taxon>
        <taxon>Pentapetalae</taxon>
        <taxon>rosids</taxon>
        <taxon>fabids</taxon>
        <taxon>Malpighiales</taxon>
        <taxon>Rhizophoraceae</taxon>
        <taxon>Rhizophora</taxon>
    </lineage>
</organism>
<sequence length="55" mass="6777">MMKLTTDNLSYWRTSSNIYFSKVQIIIKKFLMWHFCVYRSIYAKETDTCLLFLQR</sequence>
<protein>
    <submittedName>
        <fullName evidence="1">Uncharacterized protein</fullName>
    </submittedName>
</protein>
<name>A0A2P2NU50_RHIMU</name>
<evidence type="ECO:0000313" key="1">
    <source>
        <dbReference type="EMBL" id="MBX45891.1"/>
    </source>
</evidence>
<reference evidence="1" key="1">
    <citation type="submission" date="2018-02" db="EMBL/GenBank/DDBJ databases">
        <title>Rhizophora mucronata_Transcriptome.</title>
        <authorList>
            <person name="Meera S.P."/>
            <person name="Sreeshan A."/>
            <person name="Augustine A."/>
        </authorList>
    </citation>
    <scope>NUCLEOTIDE SEQUENCE</scope>
    <source>
        <tissue evidence="1">Leaf</tissue>
    </source>
</reference>
<proteinExistence type="predicted"/>
<dbReference type="EMBL" id="GGEC01065407">
    <property type="protein sequence ID" value="MBX45891.1"/>
    <property type="molecule type" value="Transcribed_RNA"/>
</dbReference>